<dbReference type="Proteomes" id="UP000294257">
    <property type="component" value="Unassembled WGS sequence"/>
</dbReference>
<evidence type="ECO:0000313" key="2">
    <source>
        <dbReference type="Proteomes" id="UP000294257"/>
    </source>
</evidence>
<dbReference type="AlphaFoldDB" id="A0A4Q7KRF7"/>
<sequence>MTTKGEPTEEVIALAVEIVDGWYQDRRVDWEDVWERLDGAEMEDGTKLDLGDDLLSPYLGALRREVQRIRREG</sequence>
<proteinExistence type="predicted"/>
<reference evidence="1 2" key="1">
    <citation type="submission" date="2019-02" db="EMBL/GenBank/DDBJ databases">
        <title>Genomic Encyclopedia of Type Strains, Phase IV (KMG-IV): sequencing the most valuable type-strain genomes for metagenomic binning, comparative biology and taxonomic classification.</title>
        <authorList>
            <person name="Goeker M."/>
        </authorList>
    </citation>
    <scope>NUCLEOTIDE SEQUENCE [LARGE SCALE GENOMIC DNA]</scope>
    <source>
        <strain evidence="1 2">DSM 101727</strain>
    </source>
</reference>
<dbReference type="RefSeq" id="WP_130344706.1">
    <property type="nucleotide sequence ID" value="NZ_SGWQ01000004.1"/>
</dbReference>
<gene>
    <name evidence="1" type="ORF">EV193_104351</name>
</gene>
<name>A0A4Q7KRF7_9PSEU</name>
<keyword evidence="2" id="KW-1185">Reference proteome</keyword>
<protein>
    <submittedName>
        <fullName evidence="1">Uncharacterized protein</fullName>
    </submittedName>
</protein>
<dbReference type="EMBL" id="SGWQ01000004">
    <property type="protein sequence ID" value="RZS39135.1"/>
    <property type="molecule type" value="Genomic_DNA"/>
</dbReference>
<accession>A0A4Q7KRF7</accession>
<dbReference type="OrthoDB" id="9997401at2"/>
<organism evidence="1 2">
    <name type="scientific">Herbihabitans rhizosphaerae</name>
    <dbReference type="NCBI Taxonomy" id="1872711"/>
    <lineage>
        <taxon>Bacteria</taxon>
        <taxon>Bacillati</taxon>
        <taxon>Actinomycetota</taxon>
        <taxon>Actinomycetes</taxon>
        <taxon>Pseudonocardiales</taxon>
        <taxon>Pseudonocardiaceae</taxon>
        <taxon>Herbihabitans</taxon>
    </lineage>
</organism>
<evidence type="ECO:0000313" key="1">
    <source>
        <dbReference type="EMBL" id="RZS39135.1"/>
    </source>
</evidence>
<comment type="caution">
    <text evidence="1">The sequence shown here is derived from an EMBL/GenBank/DDBJ whole genome shotgun (WGS) entry which is preliminary data.</text>
</comment>